<dbReference type="FunFam" id="3.30.465.10:FF:000016">
    <property type="entry name" value="probable D-lactate dehydrogenase, mitochondrial"/>
    <property type="match status" value="1"/>
</dbReference>
<dbReference type="GO" id="GO:1903457">
    <property type="term" value="P:lactate catabolic process"/>
    <property type="evidence" value="ECO:0007669"/>
    <property type="project" value="TreeGrafter"/>
</dbReference>
<dbReference type="PANTHER" id="PTHR11748:SF111">
    <property type="entry name" value="D-LACTATE DEHYDROGENASE, MITOCHONDRIAL-RELATED"/>
    <property type="match status" value="1"/>
</dbReference>
<evidence type="ECO:0000256" key="8">
    <source>
        <dbReference type="ARBA" id="ARBA00023128"/>
    </source>
</evidence>
<dbReference type="InterPro" id="IPR016171">
    <property type="entry name" value="Vanillyl_alc_oxidase_C-sub2"/>
</dbReference>
<dbReference type="OrthoDB" id="5332616at2759"/>
<dbReference type="SUPFAM" id="SSF55103">
    <property type="entry name" value="FAD-linked oxidases, C-terminal domain"/>
    <property type="match status" value="1"/>
</dbReference>
<dbReference type="Pfam" id="PF01565">
    <property type="entry name" value="FAD_binding_4"/>
    <property type="match status" value="1"/>
</dbReference>
<organism evidence="11 12">
    <name type="scientific">Polysphondylium violaceum</name>
    <dbReference type="NCBI Taxonomy" id="133409"/>
    <lineage>
        <taxon>Eukaryota</taxon>
        <taxon>Amoebozoa</taxon>
        <taxon>Evosea</taxon>
        <taxon>Eumycetozoa</taxon>
        <taxon>Dictyostelia</taxon>
        <taxon>Dictyosteliales</taxon>
        <taxon>Dictyosteliaceae</taxon>
        <taxon>Polysphondylium</taxon>
    </lineage>
</organism>
<dbReference type="PROSITE" id="PS51387">
    <property type="entry name" value="FAD_PCMH"/>
    <property type="match status" value="1"/>
</dbReference>
<dbReference type="InterPro" id="IPR016164">
    <property type="entry name" value="FAD-linked_Oxase-like_C"/>
</dbReference>
<dbReference type="Gene3D" id="3.30.70.2740">
    <property type="match status" value="1"/>
</dbReference>
<comment type="caution">
    <text evidence="11">The sequence shown here is derived from an EMBL/GenBank/DDBJ whole genome shotgun (WGS) entry which is preliminary data.</text>
</comment>
<dbReference type="GO" id="GO:0005739">
    <property type="term" value="C:mitochondrion"/>
    <property type="evidence" value="ECO:0007669"/>
    <property type="project" value="UniProtKB-SubCell"/>
</dbReference>
<dbReference type="GO" id="GO:0008720">
    <property type="term" value="F:D-lactate dehydrogenase (NAD+) activity"/>
    <property type="evidence" value="ECO:0007669"/>
    <property type="project" value="TreeGrafter"/>
</dbReference>
<dbReference type="FunFam" id="3.30.70.2740:FF:000001">
    <property type="entry name" value="D-lactate dehydrogenase mitochondrial"/>
    <property type="match status" value="1"/>
</dbReference>
<proteinExistence type="inferred from homology"/>
<name>A0A8J4PMW9_9MYCE</name>
<evidence type="ECO:0000256" key="5">
    <source>
        <dbReference type="ARBA" id="ARBA00022827"/>
    </source>
</evidence>
<evidence type="ECO:0000313" key="12">
    <source>
        <dbReference type="Proteomes" id="UP000695562"/>
    </source>
</evidence>
<comment type="cofactor">
    <cofactor evidence="1">
        <name>FAD</name>
        <dbReference type="ChEBI" id="CHEBI:57692"/>
    </cofactor>
</comment>
<evidence type="ECO:0000256" key="7">
    <source>
        <dbReference type="ARBA" id="ARBA00023002"/>
    </source>
</evidence>
<reference evidence="11" key="1">
    <citation type="submission" date="2020-01" db="EMBL/GenBank/DDBJ databases">
        <title>Development of genomics and gene disruption for Polysphondylium violaceum indicates a role for the polyketide synthase stlB in stalk morphogenesis.</title>
        <authorList>
            <person name="Narita B."/>
            <person name="Kawabe Y."/>
            <person name="Kin K."/>
            <person name="Saito T."/>
            <person name="Gibbs R."/>
            <person name="Kuspa A."/>
            <person name="Muzny D."/>
            <person name="Queller D."/>
            <person name="Richards S."/>
            <person name="Strassman J."/>
            <person name="Sucgang R."/>
            <person name="Worley K."/>
            <person name="Schaap P."/>
        </authorList>
    </citation>
    <scope>NUCLEOTIDE SEQUENCE</scope>
    <source>
        <strain evidence="11">QSvi11</strain>
    </source>
</reference>
<keyword evidence="12" id="KW-1185">Reference proteome</keyword>
<dbReference type="InterPro" id="IPR006094">
    <property type="entry name" value="Oxid_FAD_bind_N"/>
</dbReference>
<evidence type="ECO:0000256" key="6">
    <source>
        <dbReference type="ARBA" id="ARBA00022946"/>
    </source>
</evidence>
<keyword evidence="6" id="KW-0809">Transit peptide</keyword>
<protein>
    <recommendedName>
        <fullName evidence="9">D-lactate dehydrogenase (cytochrome)</fullName>
        <ecNumber evidence="9">1.1.2.4</ecNumber>
    </recommendedName>
</protein>
<dbReference type="InterPro" id="IPR016166">
    <property type="entry name" value="FAD-bd_PCMH"/>
</dbReference>
<dbReference type="PANTHER" id="PTHR11748">
    <property type="entry name" value="D-LACTATE DEHYDROGENASE"/>
    <property type="match status" value="1"/>
</dbReference>
<keyword evidence="8" id="KW-0496">Mitochondrion</keyword>
<dbReference type="InterPro" id="IPR004113">
    <property type="entry name" value="FAD-bd_oxidored_4_C"/>
</dbReference>
<dbReference type="EC" id="1.1.2.4" evidence="9"/>
<dbReference type="FunFam" id="1.10.45.10:FF:000001">
    <property type="entry name" value="D-lactate dehydrogenase mitochondrial"/>
    <property type="match status" value="1"/>
</dbReference>
<feature type="domain" description="FAD-binding PCMH-type" evidence="10">
    <location>
        <begin position="132"/>
        <end position="309"/>
    </location>
</feature>
<evidence type="ECO:0000313" key="11">
    <source>
        <dbReference type="EMBL" id="KAF2069291.1"/>
    </source>
</evidence>
<evidence type="ECO:0000256" key="3">
    <source>
        <dbReference type="ARBA" id="ARBA00008000"/>
    </source>
</evidence>
<dbReference type="Gene3D" id="3.30.465.10">
    <property type="match status" value="1"/>
</dbReference>
<gene>
    <name evidence="11" type="ORF">CYY_009389</name>
</gene>
<dbReference type="EMBL" id="AJWJ01000696">
    <property type="protein sequence ID" value="KAF2069291.1"/>
    <property type="molecule type" value="Genomic_DNA"/>
</dbReference>
<dbReference type="Pfam" id="PF02913">
    <property type="entry name" value="FAD-oxidase_C"/>
    <property type="match status" value="1"/>
</dbReference>
<evidence type="ECO:0000256" key="4">
    <source>
        <dbReference type="ARBA" id="ARBA00022630"/>
    </source>
</evidence>
<dbReference type="GO" id="GO:0071949">
    <property type="term" value="F:FAD binding"/>
    <property type="evidence" value="ECO:0007669"/>
    <property type="project" value="InterPro"/>
</dbReference>
<evidence type="ECO:0000259" key="10">
    <source>
        <dbReference type="PROSITE" id="PS51387"/>
    </source>
</evidence>
<dbReference type="GO" id="GO:0004458">
    <property type="term" value="F:D-lactate dehydrogenase (cytochrome) activity"/>
    <property type="evidence" value="ECO:0007669"/>
    <property type="project" value="UniProtKB-EC"/>
</dbReference>
<comment type="subcellular location">
    <subcellularLocation>
        <location evidence="2">Mitochondrion</location>
    </subcellularLocation>
</comment>
<keyword evidence="4" id="KW-0285">Flavoprotein</keyword>
<accession>A0A8J4PMW9</accession>
<dbReference type="InterPro" id="IPR036318">
    <property type="entry name" value="FAD-bd_PCMH-like_sf"/>
</dbReference>
<evidence type="ECO:0000256" key="1">
    <source>
        <dbReference type="ARBA" id="ARBA00001974"/>
    </source>
</evidence>
<keyword evidence="7" id="KW-0560">Oxidoreductase</keyword>
<evidence type="ECO:0000256" key="2">
    <source>
        <dbReference type="ARBA" id="ARBA00004173"/>
    </source>
</evidence>
<dbReference type="AlphaFoldDB" id="A0A8J4PMW9"/>
<dbReference type="Gene3D" id="1.10.45.10">
    <property type="entry name" value="Vanillyl-alcohol Oxidase, Chain A, domain 4"/>
    <property type="match status" value="1"/>
</dbReference>
<keyword evidence="5" id="KW-0274">FAD</keyword>
<dbReference type="Proteomes" id="UP000695562">
    <property type="component" value="Unassembled WGS sequence"/>
</dbReference>
<comment type="similarity">
    <text evidence="3">Belongs to the FAD-binding oxidoreductase/transferase type 4 family.</text>
</comment>
<dbReference type="SUPFAM" id="SSF56176">
    <property type="entry name" value="FAD-binding/transporter-associated domain-like"/>
    <property type="match status" value="1"/>
</dbReference>
<evidence type="ECO:0000256" key="9">
    <source>
        <dbReference type="ARBA" id="ARBA00038897"/>
    </source>
</evidence>
<dbReference type="InterPro" id="IPR016169">
    <property type="entry name" value="FAD-bd_PCMH_sub2"/>
</dbReference>
<sequence>MKRVINNFISNQQSLKRISSFKNSLSINRLSSNNYKSNFKNESFNSSSSTSTSTSINNNSKILFTTGLGLFGLLTTITYLEEEKKKEINSLNEIRSRIPEEAIKEFVLLFQDRFVTNIQDRDAHGKDFSYHERQNPDAIFYPLNEEEVIKFVEICKRFKIPIIPYGSGTSLEGHTIATNGGISIDFRNMRKILQICGDDLYCIVQPGISYGDLNEELKKQGYFFPVDPGPGASIGGMVGTSCSGTHAVRYGTMKDNVLSLRVILPNTNLVNTRSKAKKSSAGYDLTHLFIGSEGTLGITTEATLKIVPLPESTRVSMVTFDDIQSASNTVIKTIQSGVHIGRVELMDEVMMKAVNMASGSSFSEKPTLLFEFEGSEAVVQEQIEKVELISKNFNALEFKFSKTDEEKDGLWLARKIALWSSKVLRPTSEVWITDACVPISELSNVIEATKKDIKKTSLLAPLVAHAGDGNFHLFILFDPTKPNEVKEAKFINHNLVDRSIKVNGTCTGEHGVSFGKIKYLDQELGHEAVHLMKTIKKAIDPDNIMNPGKIITVEEFQKDN</sequence>